<keyword evidence="1" id="KW-0560">Oxidoreductase</keyword>
<dbReference type="PANTHER" id="PTHR35176:SF6">
    <property type="entry name" value="HEME OXYGENASE HI_0854-RELATED"/>
    <property type="match status" value="1"/>
</dbReference>
<dbReference type="NCBIfam" id="TIGR03618">
    <property type="entry name" value="Rv1155_F420"/>
    <property type="match status" value="1"/>
</dbReference>
<accession>A0A660L4B8</accession>
<gene>
    <name evidence="3" type="ORF">C8N24_5730</name>
</gene>
<dbReference type="InterPro" id="IPR011576">
    <property type="entry name" value="Pyridox_Oxase_N"/>
</dbReference>
<dbReference type="SUPFAM" id="SSF50475">
    <property type="entry name" value="FMN-binding split barrel"/>
    <property type="match status" value="1"/>
</dbReference>
<evidence type="ECO:0000259" key="2">
    <source>
        <dbReference type="Pfam" id="PF01243"/>
    </source>
</evidence>
<dbReference type="GO" id="GO:0070967">
    <property type="term" value="F:coenzyme F420 binding"/>
    <property type="evidence" value="ECO:0007669"/>
    <property type="project" value="TreeGrafter"/>
</dbReference>
<name>A0A660L4B8_9ACTN</name>
<proteinExistence type="predicted"/>
<organism evidence="3 4">
    <name type="scientific">Solirubrobacter pauli</name>
    <dbReference type="NCBI Taxonomy" id="166793"/>
    <lineage>
        <taxon>Bacteria</taxon>
        <taxon>Bacillati</taxon>
        <taxon>Actinomycetota</taxon>
        <taxon>Thermoleophilia</taxon>
        <taxon>Solirubrobacterales</taxon>
        <taxon>Solirubrobacteraceae</taxon>
        <taxon>Solirubrobacter</taxon>
    </lineage>
</organism>
<evidence type="ECO:0000256" key="1">
    <source>
        <dbReference type="ARBA" id="ARBA00023002"/>
    </source>
</evidence>
<protein>
    <submittedName>
        <fullName evidence="3">PPOX class probable F420-dependent enzyme</fullName>
    </submittedName>
</protein>
<evidence type="ECO:0000313" key="4">
    <source>
        <dbReference type="Proteomes" id="UP000278962"/>
    </source>
</evidence>
<comment type="caution">
    <text evidence="3">The sequence shown here is derived from an EMBL/GenBank/DDBJ whole genome shotgun (WGS) entry which is preliminary data.</text>
</comment>
<dbReference type="OrthoDB" id="162914at2"/>
<dbReference type="InterPro" id="IPR019920">
    <property type="entry name" value="F420-binding_dom_put"/>
</dbReference>
<dbReference type="GO" id="GO:0005829">
    <property type="term" value="C:cytosol"/>
    <property type="evidence" value="ECO:0007669"/>
    <property type="project" value="TreeGrafter"/>
</dbReference>
<reference evidence="3 4" key="1">
    <citation type="submission" date="2018-10" db="EMBL/GenBank/DDBJ databases">
        <title>Genomic Encyclopedia of Archaeal and Bacterial Type Strains, Phase II (KMG-II): from individual species to whole genera.</title>
        <authorList>
            <person name="Goeker M."/>
        </authorList>
    </citation>
    <scope>NUCLEOTIDE SEQUENCE [LARGE SCALE GENOMIC DNA]</scope>
    <source>
        <strain evidence="3 4">DSM 14954</strain>
    </source>
</reference>
<dbReference type="Proteomes" id="UP000278962">
    <property type="component" value="Unassembled WGS sequence"/>
</dbReference>
<feature type="domain" description="Pyridoxamine 5'-phosphate oxidase N-terminal" evidence="2">
    <location>
        <begin position="6"/>
        <end position="128"/>
    </location>
</feature>
<dbReference type="GO" id="GO:0016627">
    <property type="term" value="F:oxidoreductase activity, acting on the CH-CH group of donors"/>
    <property type="evidence" value="ECO:0007669"/>
    <property type="project" value="TreeGrafter"/>
</dbReference>
<dbReference type="Pfam" id="PF01243">
    <property type="entry name" value="PNPOx_N"/>
    <property type="match status" value="1"/>
</dbReference>
<sequence length="130" mass="14966">MPKPPLPEELQALLSQPHPAVMASLKPDGSPLTVATWYLFEDGRVLVNLDDSRARLKHLKADPRVSLTVLDSDWYRHVSLQGRVVELKPDTDLVDIDRLSTHYRGEAYPVRDRTRTSAWIELDHWHGWHV</sequence>
<evidence type="ECO:0000313" key="3">
    <source>
        <dbReference type="EMBL" id="RKQ87702.1"/>
    </source>
</evidence>
<dbReference type="RefSeq" id="WP_121256479.1">
    <property type="nucleotide sequence ID" value="NZ_RBIL01000002.1"/>
</dbReference>
<dbReference type="InterPro" id="IPR012349">
    <property type="entry name" value="Split_barrel_FMN-bd"/>
</dbReference>
<keyword evidence="4" id="KW-1185">Reference proteome</keyword>
<dbReference type="AlphaFoldDB" id="A0A660L4B8"/>
<dbReference type="Gene3D" id="2.30.110.10">
    <property type="entry name" value="Electron Transport, Fmn-binding Protein, Chain A"/>
    <property type="match status" value="1"/>
</dbReference>
<dbReference type="EMBL" id="RBIL01000002">
    <property type="protein sequence ID" value="RKQ87702.1"/>
    <property type="molecule type" value="Genomic_DNA"/>
</dbReference>
<dbReference type="PANTHER" id="PTHR35176">
    <property type="entry name" value="HEME OXYGENASE HI_0854-RELATED"/>
    <property type="match status" value="1"/>
</dbReference>
<dbReference type="InterPro" id="IPR052019">
    <property type="entry name" value="F420H2_bilvrd_red/Heme_oxyg"/>
</dbReference>